<sequence length="95" mass="11476">MLCSHRYLKVDRRIEDNEQVYEENEQMIQMFHDRITTASDVFYLRDILDITFKKMSGMTGFLYLHTTRGVYSFFTNAKPDQLITKYKEIKHQKLT</sequence>
<gene>
    <name evidence="1" type="ORF">RH061_12680</name>
</gene>
<keyword evidence="2" id="KW-1185">Reference proteome</keyword>
<reference evidence="1 2" key="1">
    <citation type="submission" date="2023-09" db="EMBL/GenBank/DDBJ databases">
        <title>Microbial mechanism of fulvic acid promoting antimony reduction mineralization in rice fields.</title>
        <authorList>
            <person name="Chen G."/>
            <person name="Lan J."/>
        </authorList>
    </citation>
    <scope>NUCLEOTIDE SEQUENCE [LARGE SCALE GENOMIC DNA]</scope>
    <source>
        <strain evidence="1 2">PS1</strain>
    </source>
</reference>
<proteinExistence type="predicted"/>
<accession>A0ABY9VAZ3</accession>
<name>A0ABY9VAZ3_9BACI</name>
<evidence type="ECO:0000313" key="2">
    <source>
        <dbReference type="Proteomes" id="UP001303324"/>
    </source>
</evidence>
<organism evidence="1 2">
    <name type="scientific">Mesobacillus jeotgali</name>
    <dbReference type="NCBI Taxonomy" id="129985"/>
    <lineage>
        <taxon>Bacteria</taxon>
        <taxon>Bacillati</taxon>
        <taxon>Bacillota</taxon>
        <taxon>Bacilli</taxon>
        <taxon>Bacillales</taxon>
        <taxon>Bacillaceae</taxon>
        <taxon>Mesobacillus</taxon>
    </lineage>
</organism>
<protein>
    <submittedName>
        <fullName evidence="1">Uncharacterized protein</fullName>
    </submittedName>
</protein>
<evidence type="ECO:0000313" key="1">
    <source>
        <dbReference type="EMBL" id="WNF21058.1"/>
    </source>
</evidence>
<dbReference type="Proteomes" id="UP001303324">
    <property type="component" value="Chromosome"/>
</dbReference>
<dbReference type="RefSeq" id="WP_311070638.1">
    <property type="nucleotide sequence ID" value="NZ_CP134494.1"/>
</dbReference>
<dbReference type="EMBL" id="CP134494">
    <property type="protein sequence ID" value="WNF21058.1"/>
    <property type="molecule type" value="Genomic_DNA"/>
</dbReference>